<reference evidence="6 7" key="1">
    <citation type="submission" date="2020-08" db="EMBL/GenBank/DDBJ databases">
        <title>Genomic Encyclopedia of Type Strains, Phase III (KMG-III): the genomes of soil and plant-associated and newly described type strains.</title>
        <authorList>
            <person name="Whitman W."/>
        </authorList>
    </citation>
    <scope>NUCLEOTIDE SEQUENCE [LARGE SCALE GENOMIC DNA]</scope>
    <source>
        <strain evidence="6 7">CECT 8234</strain>
    </source>
</reference>
<protein>
    <submittedName>
        <fullName evidence="6">Uncharacterized lipoprotein YddW (UPF0748 family)</fullName>
    </submittedName>
</protein>
<evidence type="ECO:0000256" key="3">
    <source>
        <dbReference type="SAM" id="SignalP"/>
    </source>
</evidence>
<dbReference type="PANTHER" id="PTHR43405">
    <property type="entry name" value="GLYCOSYL HYDROLASE DIGH"/>
    <property type="match status" value="1"/>
</dbReference>
<dbReference type="Gene3D" id="3.30.457.10">
    <property type="entry name" value="Copper amine oxidase-like, N-terminal domain"/>
    <property type="match status" value="1"/>
</dbReference>
<evidence type="ECO:0000259" key="5">
    <source>
        <dbReference type="Pfam" id="PF07833"/>
    </source>
</evidence>
<feature type="chain" id="PRO_5038992422" evidence="3">
    <location>
        <begin position="26"/>
        <end position="540"/>
    </location>
</feature>
<evidence type="ECO:0000256" key="1">
    <source>
        <dbReference type="ARBA" id="ARBA00022729"/>
    </source>
</evidence>
<dbReference type="AlphaFoldDB" id="A0A7W5CA65"/>
<gene>
    <name evidence="6" type="ORF">FHS16_004057</name>
</gene>
<dbReference type="Pfam" id="PF07833">
    <property type="entry name" value="Cu_amine_oxidN1"/>
    <property type="match status" value="1"/>
</dbReference>
<sequence>MKARKWAFWLLCAAICMCIAAPAAAAAEAAVIRIVLDGKTIKSDVAPYIIPRVNVTMVPLRVISEELKASVDWSQADQRATITSHDGKIIRMVKGDTVATVNGDIVRLDNTVLLNNGRVMVPLRFVSEELGLQVNWNQSNRTITMLSAAIDHPSDGTVTPPTEPEPSPGPDASTGMRGAWVSTVYNLDWPSAASYLNPVKQMGEFVNLLDDLQNMGMNAVFVQVRPAGDALYPSKLVPWSKYVTGVQGLAPTYDPLAFMIEEAHKRDMEFHAWFNPFRAHVDAKTESLAPTHVSKEHPDWIVNAAGKLYINPGIPDARQHIINAIMEVVNGYDVDGVHLDDYFYPSNVAFADDVTFKTFNSAKIQSKADWRRNNINEFVRQLGNSIHMANPQVEYGISPFGVWRNKAVDKTGSDTKASITAYDDMYADVRTWIKQGWIDYVTPQIYWSLSFNVARYDKLVDWWAEEVKGTGVDLYIGHSPYKLGTKEAGWQSAQEIVNQLEYNRKYLEVKGDVFFSAKDLRKNTLDIINVLQTYYSEQTK</sequence>
<accession>A0A7W5CA65</accession>
<evidence type="ECO:0000259" key="4">
    <source>
        <dbReference type="Pfam" id="PF02638"/>
    </source>
</evidence>
<dbReference type="PANTHER" id="PTHR43405:SF1">
    <property type="entry name" value="GLYCOSYL HYDROLASE DIGH"/>
    <property type="match status" value="1"/>
</dbReference>
<proteinExistence type="predicted"/>
<evidence type="ECO:0000256" key="2">
    <source>
        <dbReference type="SAM" id="MobiDB-lite"/>
    </source>
</evidence>
<evidence type="ECO:0000313" key="7">
    <source>
        <dbReference type="Proteomes" id="UP000518605"/>
    </source>
</evidence>
<dbReference type="InterPro" id="IPR036582">
    <property type="entry name" value="Mao_N_sf"/>
</dbReference>
<dbReference type="RefSeq" id="WP_183566582.1">
    <property type="nucleotide sequence ID" value="NZ_CBCSLB010000013.1"/>
</dbReference>
<name>A0A7W5CA65_9BACL</name>
<keyword evidence="1 3" id="KW-0732">Signal</keyword>
<feature type="signal peptide" evidence="3">
    <location>
        <begin position="1"/>
        <end position="25"/>
    </location>
</feature>
<feature type="domain" description="Copper amine oxidase-like N-terminal" evidence="5">
    <location>
        <begin position="35"/>
        <end position="144"/>
    </location>
</feature>
<evidence type="ECO:0000313" key="6">
    <source>
        <dbReference type="EMBL" id="MBB3153981.1"/>
    </source>
</evidence>
<dbReference type="InterPro" id="IPR052177">
    <property type="entry name" value="Divisome_Glycosyl_Hydrolase"/>
</dbReference>
<keyword evidence="6" id="KW-0449">Lipoprotein</keyword>
<comment type="caution">
    <text evidence="6">The sequence shown here is derived from an EMBL/GenBank/DDBJ whole genome shotgun (WGS) entry which is preliminary data.</text>
</comment>
<organism evidence="6 7">
    <name type="scientific">Paenibacillus endophyticus</name>
    <dbReference type="NCBI Taxonomy" id="1294268"/>
    <lineage>
        <taxon>Bacteria</taxon>
        <taxon>Bacillati</taxon>
        <taxon>Bacillota</taxon>
        <taxon>Bacilli</taxon>
        <taxon>Bacillales</taxon>
        <taxon>Paenibacillaceae</taxon>
        <taxon>Paenibacillus</taxon>
    </lineage>
</organism>
<keyword evidence="7" id="KW-1185">Reference proteome</keyword>
<dbReference type="EMBL" id="JACHXW010000013">
    <property type="protein sequence ID" value="MBB3153981.1"/>
    <property type="molecule type" value="Genomic_DNA"/>
</dbReference>
<feature type="region of interest" description="Disordered" evidence="2">
    <location>
        <begin position="153"/>
        <end position="174"/>
    </location>
</feature>
<dbReference type="SUPFAM" id="SSF51445">
    <property type="entry name" value="(Trans)glycosidases"/>
    <property type="match status" value="1"/>
</dbReference>
<dbReference type="Proteomes" id="UP000518605">
    <property type="component" value="Unassembled WGS sequence"/>
</dbReference>
<feature type="domain" description="Glycosyl hydrolase-like 10" evidence="4">
    <location>
        <begin position="176"/>
        <end position="485"/>
    </location>
</feature>
<dbReference type="InterPro" id="IPR017853">
    <property type="entry name" value="GH"/>
</dbReference>
<dbReference type="InterPro" id="IPR003790">
    <property type="entry name" value="GHL10"/>
</dbReference>
<dbReference type="SUPFAM" id="SSF55383">
    <property type="entry name" value="Copper amine oxidase, domain N"/>
    <property type="match status" value="1"/>
</dbReference>
<dbReference type="InterPro" id="IPR012854">
    <property type="entry name" value="Cu_amine_oxidase-like_N"/>
</dbReference>
<dbReference type="Pfam" id="PF02638">
    <property type="entry name" value="GHL10"/>
    <property type="match status" value="1"/>
</dbReference>
<dbReference type="Gene3D" id="3.20.20.80">
    <property type="entry name" value="Glycosidases"/>
    <property type="match status" value="1"/>
</dbReference>